<dbReference type="Pfam" id="PF01370">
    <property type="entry name" value="Epimerase"/>
    <property type="match status" value="1"/>
</dbReference>
<dbReference type="GO" id="GO:0005737">
    <property type="term" value="C:cytoplasm"/>
    <property type="evidence" value="ECO:0007669"/>
    <property type="project" value="TreeGrafter"/>
</dbReference>
<evidence type="ECO:0000313" key="3">
    <source>
        <dbReference type="EMBL" id="KAJ03299.1"/>
    </source>
</evidence>
<dbReference type="PANTHER" id="PTHR48079:SF6">
    <property type="entry name" value="NAD(P)-BINDING DOMAIN-CONTAINING PROTEIN-RELATED"/>
    <property type="match status" value="1"/>
</dbReference>
<dbReference type="InterPro" id="IPR001509">
    <property type="entry name" value="Epimerase_deHydtase"/>
</dbReference>
<dbReference type="Gene3D" id="3.40.50.720">
    <property type="entry name" value="NAD(P)-binding Rossmann-like Domain"/>
    <property type="match status" value="1"/>
</dbReference>
<feature type="domain" description="NAD-dependent epimerase/dehydratase" evidence="2">
    <location>
        <begin position="3"/>
        <end position="193"/>
    </location>
</feature>
<dbReference type="InterPro" id="IPR051783">
    <property type="entry name" value="NAD(P)-dependent_oxidoreduct"/>
</dbReference>
<organism evidence="3 4">
    <name type="scientific">Sulfitobacter mediterraneus</name>
    <dbReference type="NCBI Taxonomy" id="83219"/>
    <lineage>
        <taxon>Bacteria</taxon>
        <taxon>Pseudomonadati</taxon>
        <taxon>Pseudomonadota</taxon>
        <taxon>Alphaproteobacteria</taxon>
        <taxon>Rhodobacterales</taxon>
        <taxon>Roseobacteraceae</taxon>
        <taxon>Sulfitobacter</taxon>
    </lineage>
</organism>
<dbReference type="AlphaFoldDB" id="A0A061SUV4"/>
<dbReference type="GO" id="GO:0004029">
    <property type="term" value="F:aldehyde dehydrogenase (NAD+) activity"/>
    <property type="evidence" value="ECO:0007669"/>
    <property type="project" value="TreeGrafter"/>
</dbReference>
<protein>
    <recommendedName>
        <fullName evidence="2">NAD-dependent epimerase/dehydratase domain-containing protein</fullName>
    </recommendedName>
</protein>
<keyword evidence="4" id="KW-1185">Reference proteome</keyword>
<dbReference type="EMBL" id="JEMU01000007">
    <property type="protein sequence ID" value="KAJ03299.1"/>
    <property type="molecule type" value="Genomic_DNA"/>
</dbReference>
<dbReference type="InterPro" id="IPR036291">
    <property type="entry name" value="NAD(P)-bd_dom_sf"/>
</dbReference>
<dbReference type="Proteomes" id="UP000027337">
    <property type="component" value="Unassembled WGS sequence"/>
</dbReference>
<reference evidence="3 4" key="1">
    <citation type="journal article" date="2014" name="Genome Announc.">
        <title>Draft Genome Sequences of Two Isolates of the Roseobacter Group, Sulfitobacter sp. Strains 3SOLIMAR09 and 1FIGIMAR09, from Harbors of Mallorca Island (Mediterranean Sea).</title>
        <authorList>
            <person name="Mas-Llado M."/>
            <person name="Pina-Villalonga J.M."/>
            <person name="Brunet-Galmes I."/>
            <person name="Nogales B."/>
            <person name="Bosch R."/>
        </authorList>
    </citation>
    <scope>NUCLEOTIDE SEQUENCE [LARGE SCALE GENOMIC DNA]</scope>
    <source>
        <strain evidence="3 4">1FIGIMAR09</strain>
    </source>
</reference>
<dbReference type="STRING" id="83219.PM02_09415"/>
<evidence type="ECO:0000313" key="4">
    <source>
        <dbReference type="Proteomes" id="UP000027337"/>
    </source>
</evidence>
<comment type="caution">
    <text evidence="3">The sequence shown here is derived from an EMBL/GenBank/DDBJ whole genome shotgun (WGS) entry which is preliminary data.</text>
</comment>
<accession>A0A061SUV4</accession>
<sequence length="301" mass="32380">MAEAGYRVTATGRSDKPRPNLASTQVRIAVGQDALPMIAGMDLVVDAATPYPIALHGRDTAGRTKQAVLRSKALLDAAKQADAAFVHISSFTTLPRQNPSALSQIGQGVLRGMHDYFEVKQRVEDSVRRALDQGLRGCIVNPATCFGPYDLKPKEQAFVPMLLGGQVSGLVRHDLNVVDVRDVADIVLACAAQGFPHVQVPVFGHTVSLRDLASQICAITGATPPRLEVPSLMGLAGLYWMETAFALTGRQSPWPSLPMMLVSASYAATPTAQQIDLHPNLRPLPQTLQDAVQWYQQIGAV</sequence>
<dbReference type="SUPFAM" id="SSF51735">
    <property type="entry name" value="NAD(P)-binding Rossmann-fold domains"/>
    <property type="match status" value="1"/>
</dbReference>
<dbReference type="PANTHER" id="PTHR48079">
    <property type="entry name" value="PROTEIN YEEZ"/>
    <property type="match status" value="1"/>
</dbReference>
<gene>
    <name evidence="3" type="ORF">PM02_09415</name>
</gene>
<evidence type="ECO:0000259" key="2">
    <source>
        <dbReference type="Pfam" id="PF01370"/>
    </source>
</evidence>
<feature type="region of interest" description="Disordered" evidence="1">
    <location>
        <begin position="1"/>
        <end position="20"/>
    </location>
</feature>
<name>A0A061SUV4_9RHOB</name>
<proteinExistence type="predicted"/>
<dbReference type="eggNOG" id="COG0451">
    <property type="taxonomic scope" value="Bacteria"/>
</dbReference>
<evidence type="ECO:0000256" key="1">
    <source>
        <dbReference type="SAM" id="MobiDB-lite"/>
    </source>
</evidence>